<dbReference type="AlphaFoldDB" id="A0A815UL54"/>
<evidence type="ECO:0000313" key="3">
    <source>
        <dbReference type="Proteomes" id="UP000663845"/>
    </source>
</evidence>
<comment type="caution">
    <text evidence="1">The sequence shown here is derived from an EMBL/GenBank/DDBJ whole genome shotgun (WGS) entry which is preliminary data.</text>
</comment>
<protein>
    <submittedName>
        <fullName evidence="1">Uncharacterized protein</fullName>
    </submittedName>
</protein>
<dbReference type="EMBL" id="CAJNOG010002899">
    <property type="protein sequence ID" value="CAF1520650.1"/>
    <property type="molecule type" value="Genomic_DNA"/>
</dbReference>
<accession>A0A815UL54</accession>
<organism evidence="1 3">
    <name type="scientific">Adineta steineri</name>
    <dbReference type="NCBI Taxonomy" id="433720"/>
    <lineage>
        <taxon>Eukaryota</taxon>
        <taxon>Metazoa</taxon>
        <taxon>Spiralia</taxon>
        <taxon>Gnathifera</taxon>
        <taxon>Rotifera</taxon>
        <taxon>Eurotatoria</taxon>
        <taxon>Bdelloidea</taxon>
        <taxon>Adinetida</taxon>
        <taxon>Adinetidae</taxon>
        <taxon>Adineta</taxon>
    </lineage>
</organism>
<sequence>MFRLILLCQLRIEAIDSFLKSNAI</sequence>
<gene>
    <name evidence="1" type="ORF">JYZ213_LOCUS44553</name>
    <name evidence="2" type="ORF">OXD698_LOCUS38498</name>
</gene>
<name>A0A815UL54_9BILA</name>
<reference evidence="1" key="1">
    <citation type="submission" date="2021-02" db="EMBL/GenBank/DDBJ databases">
        <authorList>
            <person name="Nowell W R."/>
        </authorList>
    </citation>
    <scope>NUCLEOTIDE SEQUENCE</scope>
</reference>
<dbReference type="Proteomes" id="UP000663845">
    <property type="component" value="Unassembled WGS sequence"/>
</dbReference>
<proteinExistence type="predicted"/>
<dbReference type="EMBL" id="CAJOAZ010007280">
    <property type="protein sequence ID" value="CAF4158940.1"/>
    <property type="molecule type" value="Genomic_DNA"/>
</dbReference>
<evidence type="ECO:0000313" key="1">
    <source>
        <dbReference type="EMBL" id="CAF1520650.1"/>
    </source>
</evidence>
<dbReference type="Proteomes" id="UP000663844">
    <property type="component" value="Unassembled WGS sequence"/>
</dbReference>
<evidence type="ECO:0000313" key="2">
    <source>
        <dbReference type="EMBL" id="CAF4158940.1"/>
    </source>
</evidence>
<feature type="non-terminal residue" evidence="1">
    <location>
        <position position="24"/>
    </location>
</feature>
<feature type="non-terminal residue" evidence="1">
    <location>
        <position position="1"/>
    </location>
</feature>